<organism evidence="2 3">
    <name type="scientific">Diploscapter pachys</name>
    <dbReference type="NCBI Taxonomy" id="2018661"/>
    <lineage>
        <taxon>Eukaryota</taxon>
        <taxon>Metazoa</taxon>
        <taxon>Ecdysozoa</taxon>
        <taxon>Nematoda</taxon>
        <taxon>Chromadorea</taxon>
        <taxon>Rhabditida</taxon>
        <taxon>Rhabditina</taxon>
        <taxon>Rhabditomorpha</taxon>
        <taxon>Rhabditoidea</taxon>
        <taxon>Rhabditidae</taxon>
        <taxon>Diploscapter</taxon>
    </lineage>
</organism>
<protein>
    <submittedName>
        <fullName evidence="2">Uncharacterized protein</fullName>
    </submittedName>
</protein>
<evidence type="ECO:0000313" key="3">
    <source>
        <dbReference type="Proteomes" id="UP000218231"/>
    </source>
</evidence>
<feature type="compositionally biased region" description="Basic and acidic residues" evidence="1">
    <location>
        <begin position="254"/>
        <end position="263"/>
    </location>
</feature>
<dbReference type="Proteomes" id="UP000218231">
    <property type="component" value="Unassembled WGS sequence"/>
</dbReference>
<dbReference type="EMBL" id="LIAE01008780">
    <property type="protein sequence ID" value="PAV72470.1"/>
    <property type="molecule type" value="Genomic_DNA"/>
</dbReference>
<proteinExistence type="predicted"/>
<feature type="region of interest" description="Disordered" evidence="1">
    <location>
        <begin position="224"/>
        <end position="263"/>
    </location>
</feature>
<feature type="region of interest" description="Disordered" evidence="1">
    <location>
        <begin position="36"/>
        <end position="62"/>
    </location>
</feature>
<evidence type="ECO:0000313" key="2">
    <source>
        <dbReference type="EMBL" id="PAV72470.1"/>
    </source>
</evidence>
<dbReference type="AlphaFoldDB" id="A0A2A2KEY9"/>
<sequence length="263" mass="27876">MKENVSRTGRNLRCNRLLGRARLLLAALERVGGGQGGTFAPDQQAAEHHHAQQQAEEEPDQLGGQAGELAGVQRAHGLGDDFNRLAIAQQAAGFHLAGIGVDLGFLVHQWIPAHAADAQMGIGVAGEADVVDGETRNFALGDPDGLVRADHRRRAAVGGVDVDPQRAAVRVGDIRQHGEVRLAQGHQAGHGDAGLVALHGHQQLVIGQPPGVIRRRIGAGFRVGQPDDLLADHRQGAGDADDEHEEPDGQRQPAVHEEPDFRA</sequence>
<evidence type="ECO:0000256" key="1">
    <source>
        <dbReference type="SAM" id="MobiDB-lite"/>
    </source>
</evidence>
<name>A0A2A2KEY9_9BILA</name>
<gene>
    <name evidence="2" type="ORF">WR25_05945</name>
</gene>
<keyword evidence="3" id="KW-1185">Reference proteome</keyword>
<comment type="caution">
    <text evidence="2">The sequence shown here is derived from an EMBL/GenBank/DDBJ whole genome shotgun (WGS) entry which is preliminary data.</text>
</comment>
<accession>A0A2A2KEY9</accession>
<reference evidence="2 3" key="1">
    <citation type="journal article" date="2017" name="Curr. Biol.">
        <title>Genome architecture and evolution of a unichromosomal asexual nematode.</title>
        <authorList>
            <person name="Fradin H."/>
            <person name="Zegar C."/>
            <person name="Gutwein M."/>
            <person name="Lucas J."/>
            <person name="Kovtun M."/>
            <person name="Corcoran D."/>
            <person name="Baugh L.R."/>
            <person name="Kiontke K."/>
            <person name="Gunsalus K."/>
            <person name="Fitch D.H."/>
            <person name="Piano F."/>
        </authorList>
    </citation>
    <scope>NUCLEOTIDE SEQUENCE [LARGE SCALE GENOMIC DNA]</scope>
    <source>
        <strain evidence="2">PF1309</strain>
    </source>
</reference>